<dbReference type="PANTHER" id="PTHR46825:SF15">
    <property type="entry name" value="BETA-LACTAMASE-RELATED DOMAIN-CONTAINING PROTEIN"/>
    <property type="match status" value="1"/>
</dbReference>
<reference evidence="3" key="1">
    <citation type="submission" date="2022-03" db="EMBL/GenBank/DDBJ databases">
        <authorList>
            <person name="Martin C."/>
        </authorList>
    </citation>
    <scope>NUCLEOTIDE SEQUENCE</scope>
</reference>
<accession>A0A8J1TDJ4</accession>
<evidence type="ECO:0000313" key="3">
    <source>
        <dbReference type="EMBL" id="CAH1799368.1"/>
    </source>
</evidence>
<dbReference type="OrthoDB" id="5946976at2759"/>
<dbReference type="EMBL" id="CAIIXF020000011">
    <property type="protein sequence ID" value="CAH1799368.1"/>
    <property type="molecule type" value="Genomic_DNA"/>
</dbReference>
<dbReference type="InterPro" id="IPR001466">
    <property type="entry name" value="Beta-lactam-related"/>
</dbReference>
<dbReference type="AlphaFoldDB" id="A0A8J1TDJ4"/>
<feature type="signal peptide" evidence="2">
    <location>
        <begin position="1"/>
        <end position="21"/>
    </location>
</feature>
<dbReference type="Pfam" id="PF00144">
    <property type="entry name" value="Beta-lactamase"/>
    <property type="match status" value="1"/>
</dbReference>
<evidence type="ECO:0000256" key="1">
    <source>
        <dbReference type="SAM" id="MobiDB-lite"/>
    </source>
</evidence>
<dbReference type="InterPro" id="IPR050491">
    <property type="entry name" value="AmpC-like"/>
</dbReference>
<dbReference type="Gene3D" id="3.40.710.10">
    <property type="entry name" value="DD-peptidase/beta-lactamase superfamily"/>
    <property type="match status" value="1"/>
</dbReference>
<name>A0A8J1TDJ4_OWEFU</name>
<sequence length="655" mass="74789">MQMRILIIPLLVTLFSSHVASRKLSAADEKKLDDFINEAMKCQHYTGLSVSVVREGEAVYTKGFGYAVFDDEDSSKHVNFTADTILPMASVSKHFTASLIGMVLQNTSYDWDTPYRQMMKELFNEDFYFNGIWRTNRTTLRDLLSHRMGTSGQEVLLAIDRWTKPELMERVRFLNPTAPFRSSYFYNNIMYSVASYIAERHAGKEWDELLRDNFFNKLGMYNTSTIRLGNDTNYSGWAKPHVNLGEGNDTQFDNILGPFPMWLFSSVGNAAAAAGGIATSAKDMAKWMNFQLDYEKYPEILNPNITDDIRVPVQTRQNNILPRGSEPGKDFMDTQEISYAMGITNGFWRGYEQLAHDGSIVLWTSHMTMLPAKKIGVYLASNQPAFFLNDLRKYIEDVLLGVDEPWMNITRFCNLGLENVSLPLKQPSGHDEDFGMRAGIETMLRTLKPESLVKAHRKMEGRDLNRFKSNKNGYALAKVIKDLPVQKGERKTREMNDKLKNYTGTFGQFAYGNCTVDIYPDDGDHFLIAGDLMITYGWIELTLTKEENQEHTFELSVWNLYEPTQDKVVFWSSKNNSVFDRMDMSLDPADKPYTWSRDLKWADAPPPETHECTPPPPPKTCPTMKPSGSEINKPTTGLVLLVLVFCTWFHSQTIV</sequence>
<evidence type="ECO:0000256" key="2">
    <source>
        <dbReference type="SAM" id="SignalP"/>
    </source>
</evidence>
<gene>
    <name evidence="3" type="ORF">OFUS_LOCUS23384</name>
</gene>
<dbReference type="PANTHER" id="PTHR46825">
    <property type="entry name" value="D-ALANYL-D-ALANINE-CARBOXYPEPTIDASE/ENDOPEPTIDASE AMPH"/>
    <property type="match status" value="1"/>
</dbReference>
<feature type="region of interest" description="Disordered" evidence="1">
    <location>
        <begin position="604"/>
        <end position="626"/>
    </location>
</feature>
<dbReference type="InterPro" id="IPR012338">
    <property type="entry name" value="Beta-lactam/transpept-like"/>
</dbReference>
<keyword evidence="2" id="KW-0732">Signal</keyword>
<proteinExistence type="predicted"/>
<dbReference type="Proteomes" id="UP000749559">
    <property type="component" value="Unassembled WGS sequence"/>
</dbReference>
<protein>
    <submittedName>
        <fullName evidence="3">Uncharacterized protein</fullName>
    </submittedName>
</protein>
<dbReference type="SUPFAM" id="SSF56601">
    <property type="entry name" value="beta-lactamase/transpeptidase-like"/>
    <property type="match status" value="1"/>
</dbReference>
<keyword evidence="4" id="KW-1185">Reference proteome</keyword>
<evidence type="ECO:0000313" key="4">
    <source>
        <dbReference type="Proteomes" id="UP000749559"/>
    </source>
</evidence>
<organism evidence="3 4">
    <name type="scientific">Owenia fusiformis</name>
    <name type="common">Polychaete worm</name>
    <dbReference type="NCBI Taxonomy" id="6347"/>
    <lineage>
        <taxon>Eukaryota</taxon>
        <taxon>Metazoa</taxon>
        <taxon>Spiralia</taxon>
        <taxon>Lophotrochozoa</taxon>
        <taxon>Annelida</taxon>
        <taxon>Polychaeta</taxon>
        <taxon>Sedentaria</taxon>
        <taxon>Canalipalpata</taxon>
        <taxon>Sabellida</taxon>
        <taxon>Oweniida</taxon>
        <taxon>Oweniidae</taxon>
        <taxon>Owenia</taxon>
    </lineage>
</organism>
<comment type="caution">
    <text evidence="3">The sequence shown here is derived from an EMBL/GenBank/DDBJ whole genome shotgun (WGS) entry which is preliminary data.</text>
</comment>
<feature type="chain" id="PRO_5043905029" evidence="2">
    <location>
        <begin position="22"/>
        <end position="655"/>
    </location>
</feature>